<dbReference type="Proteomes" id="UP001608902">
    <property type="component" value="Unassembled WGS sequence"/>
</dbReference>
<evidence type="ECO:0000313" key="3">
    <source>
        <dbReference type="Proteomes" id="UP001608902"/>
    </source>
</evidence>
<evidence type="ECO:0000313" key="2">
    <source>
        <dbReference type="EMBL" id="MFH4983668.1"/>
    </source>
</evidence>
<reference evidence="2 3" key="1">
    <citation type="submission" date="2024-08" db="EMBL/GenBank/DDBJ databases">
        <title>Gnathostoma spinigerum genome.</title>
        <authorList>
            <person name="Gonzalez-Bertolin B."/>
            <person name="Monzon S."/>
            <person name="Zaballos A."/>
            <person name="Jimenez P."/>
            <person name="Dekumyoy P."/>
            <person name="Varona S."/>
            <person name="Cuesta I."/>
            <person name="Sumanam S."/>
            <person name="Adisakwattana P."/>
            <person name="Gasser R.B."/>
            <person name="Hernandez-Gonzalez A."/>
            <person name="Young N.D."/>
            <person name="Perteguer M.J."/>
        </authorList>
    </citation>
    <scope>NUCLEOTIDE SEQUENCE [LARGE SCALE GENOMIC DNA]</scope>
    <source>
        <strain evidence="2">AL3</strain>
        <tissue evidence="2">Liver</tissue>
    </source>
</reference>
<dbReference type="EMBL" id="JBGFUD010013243">
    <property type="protein sequence ID" value="MFH4983668.1"/>
    <property type="molecule type" value="Genomic_DNA"/>
</dbReference>
<keyword evidence="3" id="KW-1185">Reference proteome</keyword>
<organism evidence="2 3">
    <name type="scientific">Gnathostoma spinigerum</name>
    <dbReference type="NCBI Taxonomy" id="75299"/>
    <lineage>
        <taxon>Eukaryota</taxon>
        <taxon>Metazoa</taxon>
        <taxon>Ecdysozoa</taxon>
        <taxon>Nematoda</taxon>
        <taxon>Chromadorea</taxon>
        <taxon>Rhabditida</taxon>
        <taxon>Spirurina</taxon>
        <taxon>Gnathostomatomorpha</taxon>
        <taxon>Gnathostomatoidea</taxon>
        <taxon>Gnathostomatidae</taxon>
        <taxon>Gnathostoma</taxon>
    </lineage>
</organism>
<dbReference type="AlphaFoldDB" id="A0ABD6F1L9"/>
<comment type="caution">
    <text evidence="2">The sequence shown here is derived from an EMBL/GenBank/DDBJ whole genome shotgun (WGS) entry which is preliminary data.</text>
</comment>
<feature type="region of interest" description="Disordered" evidence="1">
    <location>
        <begin position="449"/>
        <end position="512"/>
    </location>
</feature>
<protein>
    <submittedName>
        <fullName evidence="2">Uncharacterized protein</fullName>
    </submittedName>
</protein>
<feature type="compositionally biased region" description="Polar residues" evidence="1">
    <location>
        <begin position="501"/>
        <end position="512"/>
    </location>
</feature>
<gene>
    <name evidence="2" type="ORF">AB6A40_010377</name>
</gene>
<name>A0ABD6F1L9_9BILA</name>
<evidence type="ECO:0000256" key="1">
    <source>
        <dbReference type="SAM" id="MobiDB-lite"/>
    </source>
</evidence>
<accession>A0ABD6F1L9</accession>
<sequence>MCALWVGLVPLVRIFPYVDRSEELFQLPSRYYDGSVTPPSPPLGTFTVPKLPPAVTPQLQSTVTSGKITQDEGLEIEQKKSAVQVCHQSQPSNATNACATNVNVPPPNYCLPPPNCQQNQETVPPKGSIIPVSSTKCEKVAAEDIEKSVHQRNGHGDGGCGDRTQNANKYDDRYGNLMNKNPPSYQGYPAMRSSDVRLCGGRESLNDRSKMENGDMYLRSEEAEWQGTQYAVTDRDLENRRWRSGGDGGQSVGPVPLMSVNTSQIGLAYNREREEEAGRRQNVEREAAIERSRQKRRIVNQGMMTQECESGDQPQYGSLRDNDTFSEVDRPASTCSFGQTSQESACVMIRQEQAQQKWNMDGSGQVENYVDCGSSRHDGRFEQLDRILQQHQQSEYRMLRRPDSKDSAEINLQISNMSIHGEEEDELQLTKLSLPVPKVIKRVAPAPLSLQAAGPGSDQSTGIQDGGHAQRGYQLDRNQEKRNNQQRMHQREKRAQRNHADMNSLQNSNSNL</sequence>
<proteinExistence type="predicted"/>